<dbReference type="EMBL" id="JASCZI010001386">
    <property type="protein sequence ID" value="MED6114872.1"/>
    <property type="molecule type" value="Genomic_DNA"/>
</dbReference>
<accession>A0ABU6QS63</accession>
<comment type="caution">
    <text evidence="2">The sequence shown here is derived from an EMBL/GenBank/DDBJ whole genome shotgun (WGS) entry which is preliminary data.</text>
</comment>
<protein>
    <recommendedName>
        <fullName evidence="4">Reverse transcriptase domain-containing protein</fullName>
    </recommendedName>
</protein>
<evidence type="ECO:0000313" key="3">
    <source>
        <dbReference type="Proteomes" id="UP001341840"/>
    </source>
</evidence>
<keyword evidence="3" id="KW-1185">Reference proteome</keyword>
<gene>
    <name evidence="2" type="ORF">PIB30_084762</name>
</gene>
<name>A0ABU6QS63_9FABA</name>
<dbReference type="Proteomes" id="UP001341840">
    <property type="component" value="Unassembled WGS sequence"/>
</dbReference>
<evidence type="ECO:0008006" key="4">
    <source>
        <dbReference type="Google" id="ProtNLM"/>
    </source>
</evidence>
<organism evidence="2 3">
    <name type="scientific">Stylosanthes scabra</name>
    <dbReference type="NCBI Taxonomy" id="79078"/>
    <lineage>
        <taxon>Eukaryota</taxon>
        <taxon>Viridiplantae</taxon>
        <taxon>Streptophyta</taxon>
        <taxon>Embryophyta</taxon>
        <taxon>Tracheophyta</taxon>
        <taxon>Spermatophyta</taxon>
        <taxon>Magnoliopsida</taxon>
        <taxon>eudicotyledons</taxon>
        <taxon>Gunneridae</taxon>
        <taxon>Pentapetalae</taxon>
        <taxon>rosids</taxon>
        <taxon>fabids</taxon>
        <taxon>Fabales</taxon>
        <taxon>Fabaceae</taxon>
        <taxon>Papilionoideae</taxon>
        <taxon>50 kb inversion clade</taxon>
        <taxon>dalbergioids sensu lato</taxon>
        <taxon>Dalbergieae</taxon>
        <taxon>Pterocarpus clade</taxon>
        <taxon>Stylosanthes</taxon>
    </lineage>
</organism>
<feature type="compositionally biased region" description="Basic and acidic residues" evidence="1">
    <location>
        <begin position="16"/>
        <end position="25"/>
    </location>
</feature>
<evidence type="ECO:0000313" key="2">
    <source>
        <dbReference type="EMBL" id="MED6114872.1"/>
    </source>
</evidence>
<evidence type="ECO:0000256" key="1">
    <source>
        <dbReference type="SAM" id="MobiDB-lite"/>
    </source>
</evidence>
<feature type="region of interest" description="Disordered" evidence="1">
    <location>
        <begin position="16"/>
        <end position="35"/>
    </location>
</feature>
<reference evidence="2 3" key="1">
    <citation type="journal article" date="2023" name="Plants (Basel)">
        <title>Bridging the Gap: Combining Genomics and Transcriptomics Approaches to Understand Stylosanthes scabra, an Orphan Legume from the Brazilian Caatinga.</title>
        <authorList>
            <person name="Ferreira-Neto J.R.C."/>
            <person name="da Silva M.D."/>
            <person name="Binneck E."/>
            <person name="de Melo N.F."/>
            <person name="da Silva R.H."/>
            <person name="de Melo A.L.T.M."/>
            <person name="Pandolfi V."/>
            <person name="Bustamante F.O."/>
            <person name="Brasileiro-Vidal A.C."/>
            <person name="Benko-Iseppon A.M."/>
        </authorList>
    </citation>
    <scope>NUCLEOTIDE SEQUENCE [LARGE SCALE GENOMIC DNA]</scope>
    <source>
        <tissue evidence="2">Leaves</tissue>
    </source>
</reference>
<sequence length="100" mass="11302">MAWLEGKSRCFQEEVMPRTLHDKPPPKITFSSEEIGRTTDTLNPPLVISMDVIDATIRRVFIDQGSSADMLFRRCFDALGLTNKDLESHSDELVGFSGER</sequence>
<proteinExistence type="predicted"/>
<feature type="non-terminal residue" evidence="2">
    <location>
        <position position="100"/>
    </location>
</feature>